<dbReference type="PANTHER" id="PTHR35802">
    <property type="entry name" value="PROTEASE SYNTHASE AND SPORULATION PROTEIN PAI 2"/>
    <property type="match status" value="1"/>
</dbReference>
<dbReference type="AlphaFoldDB" id="A0A841DTA3"/>
<dbReference type="InterPro" id="IPR007396">
    <property type="entry name" value="TR_PAI2-type"/>
</dbReference>
<sequence>MYVDPDYLEPDLDEVYRLVEVHPFATLVTDVPELRIAHVPVQVRRDADGVRELVAHVAGADPFAESVRSGARLLVSVVGPAVYVSPGWYADRGLPTYNFVAIEIRGTCVPMDDPDAVRAHLMRLTADHERARKPGNGDREAGNGDHEQAREGGRWVPDGWARERITELLPELQAFTVRIDKVTAKLKLSQNRTPGDRLGVLAALDASPSSADRQVHDLMHARFDAAGHPRDDAGR</sequence>
<dbReference type="Pfam" id="PF04299">
    <property type="entry name" value="FMN_bind_2"/>
    <property type="match status" value="1"/>
</dbReference>
<dbReference type="InterPro" id="IPR012349">
    <property type="entry name" value="Split_barrel_FMN-bd"/>
</dbReference>
<dbReference type="Proteomes" id="UP000558997">
    <property type="component" value="Unassembled WGS sequence"/>
</dbReference>
<dbReference type="Gene3D" id="2.30.110.10">
    <property type="entry name" value="Electron Transport, Fmn-binding Protein, Chain A"/>
    <property type="match status" value="1"/>
</dbReference>
<evidence type="ECO:0000313" key="3">
    <source>
        <dbReference type="Proteomes" id="UP000558997"/>
    </source>
</evidence>
<keyword evidence="3" id="KW-1185">Reference proteome</keyword>
<dbReference type="RefSeq" id="WP_184835347.1">
    <property type="nucleotide sequence ID" value="NZ_BAAAVN010000006.1"/>
</dbReference>
<proteinExistence type="predicted"/>
<dbReference type="PIRSF" id="PIRSF010372">
    <property type="entry name" value="PaiB"/>
    <property type="match status" value="1"/>
</dbReference>
<dbReference type="PANTHER" id="PTHR35802:SF1">
    <property type="entry name" value="PROTEASE SYNTHASE AND SPORULATION PROTEIN PAI 2"/>
    <property type="match status" value="1"/>
</dbReference>
<organism evidence="2 3">
    <name type="scientific">Kribbella solani</name>
    <dbReference type="NCBI Taxonomy" id="236067"/>
    <lineage>
        <taxon>Bacteria</taxon>
        <taxon>Bacillati</taxon>
        <taxon>Actinomycetota</taxon>
        <taxon>Actinomycetes</taxon>
        <taxon>Propionibacteriales</taxon>
        <taxon>Kribbellaceae</taxon>
        <taxon>Kribbella</taxon>
    </lineage>
</organism>
<accession>A0A841DTA3</accession>
<evidence type="ECO:0000256" key="1">
    <source>
        <dbReference type="SAM" id="MobiDB-lite"/>
    </source>
</evidence>
<feature type="region of interest" description="Disordered" evidence="1">
    <location>
        <begin position="126"/>
        <end position="153"/>
    </location>
</feature>
<reference evidence="2 3" key="1">
    <citation type="submission" date="2020-08" db="EMBL/GenBank/DDBJ databases">
        <title>Sequencing the genomes of 1000 actinobacteria strains.</title>
        <authorList>
            <person name="Klenk H.-P."/>
        </authorList>
    </citation>
    <scope>NUCLEOTIDE SEQUENCE [LARGE SCALE GENOMIC DNA]</scope>
    <source>
        <strain evidence="2 3">DSM 17294</strain>
    </source>
</reference>
<evidence type="ECO:0000313" key="2">
    <source>
        <dbReference type="EMBL" id="MBB5979976.1"/>
    </source>
</evidence>
<name>A0A841DTA3_9ACTN</name>
<dbReference type="SUPFAM" id="SSF50475">
    <property type="entry name" value="FMN-binding split barrel"/>
    <property type="match status" value="1"/>
</dbReference>
<dbReference type="EMBL" id="JACHNF010000001">
    <property type="protein sequence ID" value="MBB5979976.1"/>
    <property type="molecule type" value="Genomic_DNA"/>
</dbReference>
<protein>
    <submittedName>
        <fullName evidence="2">Transcriptional regulator</fullName>
    </submittedName>
</protein>
<comment type="caution">
    <text evidence="2">The sequence shown here is derived from an EMBL/GenBank/DDBJ whole genome shotgun (WGS) entry which is preliminary data.</text>
</comment>
<gene>
    <name evidence="2" type="ORF">HDA44_003317</name>
</gene>